<dbReference type="EMBL" id="JADQDP010000006">
    <property type="protein sequence ID" value="MBF9144099.1"/>
    <property type="molecule type" value="Genomic_DNA"/>
</dbReference>
<organism evidence="2 3">
    <name type="scientific">Hymenobacter properus</name>
    <dbReference type="NCBI Taxonomy" id="2791026"/>
    <lineage>
        <taxon>Bacteria</taxon>
        <taxon>Pseudomonadati</taxon>
        <taxon>Bacteroidota</taxon>
        <taxon>Cytophagia</taxon>
        <taxon>Cytophagales</taxon>
        <taxon>Hymenobacteraceae</taxon>
        <taxon>Hymenobacter</taxon>
    </lineage>
</organism>
<feature type="transmembrane region" description="Helical" evidence="1">
    <location>
        <begin position="38"/>
        <end position="58"/>
    </location>
</feature>
<feature type="transmembrane region" description="Helical" evidence="1">
    <location>
        <begin position="6"/>
        <end position="26"/>
    </location>
</feature>
<accession>A0A931BHL0</accession>
<gene>
    <name evidence="2" type="ORF">I2I01_20825</name>
</gene>
<proteinExistence type="predicted"/>
<reference evidence="2 3" key="1">
    <citation type="submission" date="2020-11" db="EMBL/GenBank/DDBJ databases">
        <authorList>
            <person name="Kim M.K."/>
        </authorList>
    </citation>
    <scope>NUCLEOTIDE SEQUENCE [LARGE SCALE GENOMIC DNA]</scope>
    <source>
        <strain evidence="2 3">BT439</strain>
    </source>
</reference>
<name>A0A931BHL0_9BACT</name>
<evidence type="ECO:0000313" key="2">
    <source>
        <dbReference type="EMBL" id="MBF9144099.1"/>
    </source>
</evidence>
<evidence type="ECO:0000256" key="1">
    <source>
        <dbReference type="SAM" id="Phobius"/>
    </source>
</evidence>
<dbReference type="RefSeq" id="WP_196288455.1">
    <property type="nucleotide sequence ID" value="NZ_JADQDP010000006.1"/>
</dbReference>
<keyword evidence="1" id="KW-0472">Membrane</keyword>
<keyword evidence="3" id="KW-1185">Reference proteome</keyword>
<protein>
    <submittedName>
        <fullName evidence="2">Uncharacterized protein</fullName>
    </submittedName>
</protein>
<sequence length="193" mass="22214">MNNPAITFAGLFAFNKACYAMPALGFRTNIHPITSARGFGVWILTIGGTLCCYAASIVDQSRHFALPLFLGTGMLFGAFTIHFNYQNFELHSDWQQYRYFTSILWLRIGQWRRLPRVTGVVMKYFSETPISRGRGWQVQNPLAYCIVMLSTEAANHQGIIVHKFPYRHRDEALRLTMQLADFFNVEPLLFEPH</sequence>
<feature type="transmembrane region" description="Helical" evidence="1">
    <location>
        <begin position="64"/>
        <end position="85"/>
    </location>
</feature>
<keyword evidence="1" id="KW-1133">Transmembrane helix</keyword>
<dbReference type="AlphaFoldDB" id="A0A931BHL0"/>
<comment type="caution">
    <text evidence="2">The sequence shown here is derived from an EMBL/GenBank/DDBJ whole genome shotgun (WGS) entry which is preliminary data.</text>
</comment>
<keyword evidence="1" id="KW-0812">Transmembrane</keyword>
<dbReference type="Proteomes" id="UP000645610">
    <property type="component" value="Unassembled WGS sequence"/>
</dbReference>
<evidence type="ECO:0000313" key="3">
    <source>
        <dbReference type="Proteomes" id="UP000645610"/>
    </source>
</evidence>